<dbReference type="RefSeq" id="WP_343950645.1">
    <property type="nucleotide sequence ID" value="NZ_BAAAHQ010000015.1"/>
</dbReference>
<proteinExistence type="predicted"/>
<evidence type="ECO:0000313" key="2">
    <source>
        <dbReference type="Proteomes" id="UP001501578"/>
    </source>
</evidence>
<comment type="caution">
    <text evidence="1">The sequence shown here is derived from an EMBL/GenBank/DDBJ whole genome shotgun (WGS) entry which is preliminary data.</text>
</comment>
<accession>A0ABP4A167</accession>
<keyword evidence="2" id="KW-1185">Reference proteome</keyword>
<name>A0ABP4A167_9ACTN</name>
<organism evidence="1 2">
    <name type="scientific">Nonomuraea longicatena</name>
    <dbReference type="NCBI Taxonomy" id="83682"/>
    <lineage>
        <taxon>Bacteria</taxon>
        <taxon>Bacillati</taxon>
        <taxon>Actinomycetota</taxon>
        <taxon>Actinomycetes</taxon>
        <taxon>Streptosporangiales</taxon>
        <taxon>Streptosporangiaceae</taxon>
        <taxon>Nonomuraea</taxon>
    </lineage>
</organism>
<reference evidence="2" key="1">
    <citation type="journal article" date="2019" name="Int. J. Syst. Evol. Microbiol.">
        <title>The Global Catalogue of Microorganisms (GCM) 10K type strain sequencing project: providing services to taxonomists for standard genome sequencing and annotation.</title>
        <authorList>
            <consortium name="The Broad Institute Genomics Platform"/>
            <consortium name="The Broad Institute Genome Sequencing Center for Infectious Disease"/>
            <person name="Wu L."/>
            <person name="Ma J."/>
        </authorList>
    </citation>
    <scope>NUCLEOTIDE SEQUENCE [LARGE SCALE GENOMIC DNA]</scope>
    <source>
        <strain evidence="2">JCM 11136</strain>
    </source>
</reference>
<dbReference type="Proteomes" id="UP001501578">
    <property type="component" value="Unassembled WGS sequence"/>
</dbReference>
<protein>
    <submittedName>
        <fullName evidence="1">Uncharacterized protein</fullName>
    </submittedName>
</protein>
<sequence>MTKLIERLSDRMLSTVVPQVEAEALMCECAGPCLDRPGWNHKYCMVSGIWRYWGCNC</sequence>
<evidence type="ECO:0000313" key="1">
    <source>
        <dbReference type="EMBL" id="GAA0928701.1"/>
    </source>
</evidence>
<dbReference type="EMBL" id="BAAAHQ010000015">
    <property type="protein sequence ID" value="GAA0928701.1"/>
    <property type="molecule type" value="Genomic_DNA"/>
</dbReference>
<gene>
    <name evidence="1" type="ORF">GCM10009560_31980</name>
</gene>